<sequence>MKVKHIIAIFLLGVFITIIGALFKIQHWPYGPELLSVGSFTEGLAILLGIWKLLTTKKFKDFLNS</sequence>
<dbReference type="EMBL" id="CP019288">
    <property type="protein sequence ID" value="QHI36813.1"/>
    <property type="molecule type" value="Genomic_DNA"/>
</dbReference>
<keyword evidence="1" id="KW-0812">Transmembrane</keyword>
<reference evidence="3 4" key="1">
    <citation type="journal article" date="2013" name="Int. J. Syst. Evol. Microbiol.">
        <title>Kordia antarctica sp. nov., isolated from Antarctic seawater.</title>
        <authorList>
            <person name="Baek K."/>
            <person name="Choi A."/>
            <person name="Kang I."/>
            <person name="Lee K."/>
            <person name="Cho J.C."/>
        </authorList>
    </citation>
    <scope>NUCLEOTIDE SEQUENCE [LARGE SCALE GENOMIC DNA]</scope>
    <source>
        <strain evidence="3 4">IMCC3317</strain>
    </source>
</reference>
<gene>
    <name evidence="3" type="ORF">IMCC3317_21830</name>
</gene>
<feature type="transmembrane region" description="Helical" evidence="1">
    <location>
        <begin position="7"/>
        <end position="28"/>
    </location>
</feature>
<dbReference type="AlphaFoldDB" id="A0A7L4ZJC1"/>
<keyword evidence="1" id="KW-0472">Membrane</keyword>
<keyword evidence="1" id="KW-1133">Transmembrane helix</keyword>
<proteinExistence type="predicted"/>
<feature type="transmembrane region" description="Helical" evidence="1">
    <location>
        <begin position="34"/>
        <end position="54"/>
    </location>
</feature>
<feature type="domain" description="Gliding motility protein GldL-like N-terminal" evidence="2">
    <location>
        <begin position="13"/>
        <end position="44"/>
    </location>
</feature>
<dbReference type="OrthoDB" id="799967at2"/>
<protein>
    <recommendedName>
        <fullName evidence="2">Gliding motility protein GldL-like N-terminal domain-containing protein</fullName>
    </recommendedName>
</protein>
<dbReference type="Pfam" id="PF22827">
    <property type="entry name" value="GldL_N"/>
    <property type="match status" value="1"/>
</dbReference>
<organism evidence="3 4">
    <name type="scientific">Kordia antarctica</name>
    <dbReference type="NCBI Taxonomy" id="1218801"/>
    <lineage>
        <taxon>Bacteria</taxon>
        <taxon>Pseudomonadati</taxon>
        <taxon>Bacteroidota</taxon>
        <taxon>Flavobacteriia</taxon>
        <taxon>Flavobacteriales</taxon>
        <taxon>Flavobacteriaceae</taxon>
        <taxon>Kordia</taxon>
    </lineage>
</organism>
<evidence type="ECO:0000313" key="4">
    <source>
        <dbReference type="Proteomes" id="UP000464657"/>
    </source>
</evidence>
<dbReference type="RefSeq" id="WP_160129486.1">
    <property type="nucleotide sequence ID" value="NZ_CP019288.1"/>
</dbReference>
<accession>A0A7L4ZJC1</accession>
<evidence type="ECO:0000256" key="1">
    <source>
        <dbReference type="SAM" id="Phobius"/>
    </source>
</evidence>
<evidence type="ECO:0000313" key="3">
    <source>
        <dbReference type="EMBL" id="QHI36813.1"/>
    </source>
</evidence>
<name>A0A7L4ZJC1_9FLAO</name>
<dbReference type="Proteomes" id="UP000464657">
    <property type="component" value="Chromosome"/>
</dbReference>
<dbReference type="InterPro" id="IPR055087">
    <property type="entry name" value="GldL-like_N"/>
</dbReference>
<keyword evidence="4" id="KW-1185">Reference proteome</keyword>
<evidence type="ECO:0000259" key="2">
    <source>
        <dbReference type="Pfam" id="PF22827"/>
    </source>
</evidence>
<dbReference type="KEGG" id="kan:IMCC3317_21830"/>